<dbReference type="PANTHER" id="PTHR35038:SF5">
    <property type="entry name" value="CYTOCHROME C-TYPE PROTEIN NRFB"/>
    <property type="match status" value="1"/>
</dbReference>
<dbReference type="InterPro" id="IPR010177">
    <property type="entry name" value="Paired_CXXCH_1"/>
</dbReference>
<feature type="chain" id="PRO_5027046514" evidence="3">
    <location>
        <begin position="26"/>
        <end position="317"/>
    </location>
</feature>
<evidence type="ECO:0000313" key="6">
    <source>
        <dbReference type="EMBL" id="MRX08988.1"/>
    </source>
</evidence>
<dbReference type="Gene3D" id="1.10.1130.10">
    <property type="entry name" value="Flavocytochrome C3, Chain A"/>
    <property type="match status" value="2"/>
</dbReference>
<dbReference type="AlphaFoldDB" id="A0A6L5QHJ8"/>
<dbReference type="InterPro" id="IPR053875">
    <property type="entry name" value="Cytochrom_c_NrfB-like_dom"/>
</dbReference>
<feature type="region of interest" description="Disordered" evidence="2">
    <location>
        <begin position="56"/>
        <end position="107"/>
    </location>
</feature>
<dbReference type="InterPro" id="IPR051829">
    <property type="entry name" value="Multiheme_Cytochr_ET"/>
</dbReference>
<dbReference type="InterPro" id="IPR036280">
    <property type="entry name" value="Multihaem_cyt_sf"/>
</dbReference>
<dbReference type="Pfam" id="PF09699">
    <property type="entry name" value="Paired_CXXCH_1"/>
    <property type="match status" value="2"/>
</dbReference>
<feature type="domain" description="Cytochrome c-type protein NrfB-like" evidence="5">
    <location>
        <begin position="76"/>
        <end position="156"/>
    </location>
</feature>
<dbReference type="NCBIfam" id="TIGR01905">
    <property type="entry name" value="paired_CXXCH_1"/>
    <property type="match status" value="2"/>
</dbReference>
<feature type="domain" description="Doubled CXXCH motif" evidence="4">
    <location>
        <begin position="183"/>
        <end position="223"/>
    </location>
</feature>
<dbReference type="PANTHER" id="PTHR35038">
    <property type="entry name" value="DISSIMILATORY SULFITE REDUCTASE SIRA"/>
    <property type="match status" value="1"/>
</dbReference>
<dbReference type="RefSeq" id="WP_154368663.1">
    <property type="nucleotide sequence ID" value="NZ_WKJM01000010.1"/>
</dbReference>
<dbReference type="Gene3D" id="1.10.287.3080">
    <property type="match status" value="2"/>
</dbReference>
<feature type="signal peptide" evidence="3">
    <location>
        <begin position="1"/>
        <end position="25"/>
    </location>
</feature>
<comment type="caution">
    <text evidence="6">The sequence shown here is derived from an EMBL/GenBank/DDBJ whole genome shotgun (WGS) entry which is preliminary data.</text>
</comment>
<protein>
    <submittedName>
        <fullName evidence="6">DmsE family decaheme c-type cytochrome</fullName>
    </submittedName>
</protein>
<dbReference type="Proteomes" id="UP000481037">
    <property type="component" value="Unassembled WGS sequence"/>
</dbReference>
<evidence type="ECO:0000313" key="7">
    <source>
        <dbReference type="Proteomes" id="UP000481037"/>
    </source>
</evidence>
<evidence type="ECO:0000256" key="2">
    <source>
        <dbReference type="SAM" id="MobiDB-lite"/>
    </source>
</evidence>
<evidence type="ECO:0000259" key="5">
    <source>
        <dbReference type="Pfam" id="PF22678"/>
    </source>
</evidence>
<evidence type="ECO:0000259" key="4">
    <source>
        <dbReference type="Pfam" id="PF09699"/>
    </source>
</evidence>
<keyword evidence="7" id="KW-1185">Reference proteome</keyword>
<proteinExistence type="predicted"/>
<gene>
    <name evidence="6" type="ORF">GJ697_14190</name>
</gene>
<evidence type="ECO:0000256" key="1">
    <source>
        <dbReference type="ARBA" id="ARBA00022729"/>
    </source>
</evidence>
<dbReference type="NCBIfam" id="TIGR03508">
    <property type="entry name" value="decahem_SO"/>
    <property type="match status" value="1"/>
</dbReference>
<sequence>MNLLKQVLIKLAVVAGLAAIMPAYAADTPTLGTDKDLVLRGDARCTQCHDESDSPKLLSIGKTKHGTKADGRTPTCTSCHGASDEHVNNKGGSSNRPKPSVVFGEKTKTPASERNAACLACHSGSNRMFWPGSIHDQQAVACTSCHQIHTAHDKVRDRVTQQEKCFTCHKDKRAEVNRPSRHAVKEGKVTCSDCHNPHGSAGTKLMVRDTVVDTCYTCHADKRGPFLWSHQPVNEDCSICHNPHGSTTPKMLKQRMPFLCQECHEPGSHQGLAASVDPKAPLIQREATGGRSCVNCHTTIHGGNSPANSSMVRSLTH</sequence>
<evidence type="ECO:0000256" key="3">
    <source>
        <dbReference type="SAM" id="SignalP"/>
    </source>
</evidence>
<dbReference type="Pfam" id="PF22678">
    <property type="entry name" value="Cytochrom_c_NrfB-like"/>
    <property type="match status" value="1"/>
</dbReference>
<reference evidence="6 7" key="1">
    <citation type="submission" date="2019-11" db="EMBL/GenBank/DDBJ databases">
        <title>Novel species isolated from a subtropical stream in China.</title>
        <authorList>
            <person name="Lu H."/>
        </authorList>
    </citation>
    <scope>NUCLEOTIDE SEQUENCE [LARGE SCALE GENOMIC DNA]</scope>
    <source>
        <strain evidence="6 7">FT25W</strain>
    </source>
</reference>
<accession>A0A6L5QHJ8</accession>
<keyword evidence="1 3" id="KW-0732">Signal</keyword>
<dbReference type="GO" id="GO:0016491">
    <property type="term" value="F:oxidoreductase activity"/>
    <property type="evidence" value="ECO:0007669"/>
    <property type="project" value="TreeGrafter"/>
</dbReference>
<organism evidence="6 7">
    <name type="scientific">Duganella alba</name>
    <dbReference type="NCBI Taxonomy" id="2666081"/>
    <lineage>
        <taxon>Bacteria</taxon>
        <taxon>Pseudomonadati</taxon>
        <taxon>Pseudomonadota</taxon>
        <taxon>Betaproteobacteria</taxon>
        <taxon>Burkholderiales</taxon>
        <taxon>Oxalobacteraceae</taxon>
        <taxon>Telluria group</taxon>
        <taxon>Duganella</taxon>
    </lineage>
</organism>
<dbReference type="SUPFAM" id="SSF48695">
    <property type="entry name" value="Multiheme cytochromes"/>
    <property type="match status" value="1"/>
</dbReference>
<dbReference type="InterPro" id="IPR020015">
    <property type="entry name" value="Decahaem_cyt-c_DmsE"/>
</dbReference>
<feature type="domain" description="Doubled CXXCH motif" evidence="4">
    <location>
        <begin position="230"/>
        <end position="266"/>
    </location>
</feature>
<dbReference type="EMBL" id="WKJM01000010">
    <property type="protein sequence ID" value="MRX08988.1"/>
    <property type="molecule type" value="Genomic_DNA"/>
</dbReference>
<name>A0A6L5QHJ8_9BURK</name>